<evidence type="ECO:0000313" key="2">
    <source>
        <dbReference type="EMBL" id="BES91038.1"/>
    </source>
</evidence>
<dbReference type="EMBL" id="AP028910">
    <property type="protein sequence ID" value="BES91038.1"/>
    <property type="molecule type" value="Genomic_DNA"/>
</dbReference>
<feature type="region of interest" description="Disordered" evidence="1">
    <location>
        <begin position="1"/>
        <end position="98"/>
    </location>
</feature>
<sequence>MGGTNRLGGPGARGKREEPGNGGRSLVIGRVEFGRERNRPRRERRIGRPPQDSDTYSHSGKGMLLTGQRRRKGGTMRHPSGRGLGNRGLCVSWDPPRI</sequence>
<feature type="compositionally biased region" description="Basic residues" evidence="1">
    <location>
        <begin position="38"/>
        <end position="47"/>
    </location>
</feature>
<evidence type="ECO:0000313" key="3">
    <source>
        <dbReference type="Proteomes" id="UP001307889"/>
    </source>
</evidence>
<keyword evidence="3" id="KW-1185">Reference proteome</keyword>
<reference evidence="2 3" key="1">
    <citation type="submission" date="2023-09" db="EMBL/GenBank/DDBJ databases">
        <title>Nesidiocoris tenuis whole genome shotgun sequence.</title>
        <authorList>
            <person name="Shibata T."/>
            <person name="Shimoda M."/>
            <person name="Kobayashi T."/>
            <person name="Uehara T."/>
        </authorList>
    </citation>
    <scope>NUCLEOTIDE SEQUENCE [LARGE SCALE GENOMIC DNA]</scope>
    <source>
        <strain evidence="2 3">Japan</strain>
    </source>
</reference>
<organism evidence="2 3">
    <name type="scientific">Nesidiocoris tenuis</name>
    <dbReference type="NCBI Taxonomy" id="355587"/>
    <lineage>
        <taxon>Eukaryota</taxon>
        <taxon>Metazoa</taxon>
        <taxon>Ecdysozoa</taxon>
        <taxon>Arthropoda</taxon>
        <taxon>Hexapoda</taxon>
        <taxon>Insecta</taxon>
        <taxon>Pterygota</taxon>
        <taxon>Neoptera</taxon>
        <taxon>Paraneoptera</taxon>
        <taxon>Hemiptera</taxon>
        <taxon>Heteroptera</taxon>
        <taxon>Panheteroptera</taxon>
        <taxon>Cimicomorpha</taxon>
        <taxon>Miridae</taxon>
        <taxon>Dicyphina</taxon>
        <taxon>Nesidiocoris</taxon>
    </lineage>
</organism>
<proteinExistence type="predicted"/>
<accession>A0ABN7AG67</accession>
<feature type="compositionally biased region" description="Gly residues" evidence="1">
    <location>
        <begin position="1"/>
        <end position="12"/>
    </location>
</feature>
<protein>
    <submittedName>
        <fullName evidence="2">Uncharacterized protein</fullName>
    </submittedName>
</protein>
<dbReference type="Proteomes" id="UP001307889">
    <property type="component" value="Chromosome 2"/>
</dbReference>
<gene>
    <name evidence="2" type="ORF">NTJ_03846</name>
</gene>
<evidence type="ECO:0000256" key="1">
    <source>
        <dbReference type="SAM" id="MobiDB-lite"/>
    </source>
</evidence>
<name>A0ABN7AG67_9HEMI</name>